<proteinExistence type="predicted"/>
<accession>A0A7W7QBI0</accession>
<name>A0A7W7QBI0_9PSEU</name>
<organism evidence="2 3">
    <name type="scientific">Actinophytocola algeriensis</name>
    <dbReference type="NCBI Taxonomy" id="1768010"/>
    <lineage>
        <taxon>Bacteria</taxon>
        <taxon>Bacillati</taxon>
        <taxon>Actinomycetota</taxon>
        <taxon>Actinomycetes</taxon>
        <taxon>Pseudonocardiales</taxon>
        <taxon>Pseudonocardiaceae</taxon>
    </lineage>
</organism>
<feature type="region of interest" description="Disordered" evidence="1">
    <location>
        <begin position="181"/>
        <end position="261"/>
    </location>
</feature>
<reference evidence="2 3" key="1">
    <citation type="submission" date="2020-08" db="EMBL/GenBank/DDBJ databases">
        <title>Genomic Encyclopedia of Type Strains, Phase III (KMG-III): the genomes of soil and plant-associated and newly described type strains.</title>
        <authorList>
            <person name="Whitman W."/>
        </authorList>
    </citation>
    <scope>NUCLEOTIDE SEQUENCE [LARGE SCALE GENOMIC DNA]</scope>
    <source>
        <strain evidence="2 3">CECT 8960</strain>
    </source>
</reference>
<keyword evidence="3" id="KW-1185">Reference proteome</keyword>
<comment type="caution">
    <text evidence="2">The sequence shown here is derived from an EMBL/GenBank/DDBJ whole genome shotgun (WGS) entry which is preliminary data.</text>
</comment>
<evidence type="ECO:0000256" key="1">
    <source>
        <dbReference type="SAM" id="MobiDB-lite"/>
    </source>
</evidence>
<dbReference type="EMBL" id="JACHJQ010000007">
    <property type="protein sequence ID" value="MBB4910577.1"/>
    <property type="molecule type" value="Genomic_DNA"/>
</dbReference>
<sequence length="261" mass="29082">MATHAIDVVRSTGCILSCHSRVRWVQQLRGLSPQREVAPFYARGITRASGCQLTAASMCGDTPDRLAAPAYDTSQTARCTDSSSAEQGNRGLQDHFLPPGGYADLHTHPFVCHSIVFADLDASRSKSPGCVEKQAPSSCRLQRNSHADRAIRRRISRVVTTAVPHVVLLRRDTMHRAQRLPVHLDHEHVKAPPPEADASTRHQQRQRTSPDRAAIMPGRCNGWSHPPRRSWSILKPTLTGQRRSRRIESTPVETERHNRLG</sequence>
<gene>
    <name evidence="2" type="ORF">FHR82_006835</name>
</gene>
<evidence type="ECO:0000313" key="2">
    <source>
        <dbReference type="EMBL" id="MBB4910577.1"/>
    </source>
</evidence>
<dbReference type="Proteomes" id="UP000520767">
    <property type="component" value="Unassembled WGS sequence"/>
</dbReference>
<dbReference type="AlphaFoldDB" id="A0A7W7QBI0"/>
<evidence type="ECO:0000313" key="3">
    <source>
        <dbReference type="Proteomes" id="UP000520767"/>
    </source>
</evidence>
<protein>
    <submittedName>
        <fullName evidence="2">Uncharacterized protein</fullName>
    </submittedName>
</protein>